<evidence type="ECO:0000259" key="1">
    <source>
        <dbReference type="Pfam" id="PF07916"/>
    </source>
</evidence>
<dbReference type="Proteomes" id="UP000254495">
    <property type="component" value="Unassembled WGS sequence"/>
</dbReference>
<name>A0A376ZV35_ECOLX</name>
<sequence>MMEGGTAKIYHCNDSDKCLKVVADTPVTISRDNALKSQITKLLASIQNKAVSDTPLDDKEKGFISSTTIPVFKYLVDPQMLGVSNSMIYQLTDYIGYDILLQYIQELIQQARAMVATGNYDEAVIGHINDNMNDATRQIAAFQSTGAGTAGCAAGCRSSDELHASAAFRPHAQSLPKQLSLRREHAVNEVYVIAGGEWLRNNLNAIAAFMGTRTWDSIEKIALTLSVLAVAVMWVQRHNVMDLLGWVARICAYQPAG</sequence>
<proteinExistence type="predicted"/>
<dbReference type="EMBL" id="UGCU01000002">
    <property type="protein sequence ID" value="STK81624.1"/>
    <property type="molecule type" value="Genomic_DNA"/>
</dbReference>
<feature type="domain" description="TraG N-terminal Proteobacteria" evidence="1">
    <location>
        <begin position="189"/>
        <end position="247"/>
    </location>
</feature>
<organism evidence="2 3">
    <name type="scientific">Escherichia coli</name>
    <dbReference type="NCBI Taxonomy" id="562"/>
    <lineage>
        <taxon>Bacteria</taxon>
        <taxon>Pseudomonadati</taxon>
        <taxon>Pseudomonadota</taxon>
        <taxon>Gammaproteobacteria</taxon>
        <taxon>Enterobacterales</taxon>
        <taxon>Enterobacteriaceae</taxon>
        <taxon>Escherichia</taxon>
    </lineage>
</organism>
<dbReference type="InterPro" id="IPR012931">
    <property type="entry name" value="TraG_N_Proteobacteria"/>
</dbReference>
<accession>A0A376ZV35</accession>
<evidence type="ECO:0000313" key="3">
    <source>
        <dbReference type="Proteomes" id="UP000254495"/>
    </source>
</evidence>
<dbReference type="Pfam" id="PF07916">
    <property type="entry name" value="TraG_N"/>
    <property type="match status" value="1"/>
</dbReference>
<evidence type="ECO:0000313" key="2">
    <source>
        <dbReference type="EMBL" id="STK81624.1"/>
    </source>
</evidence>
<protein>
    <submittedName>
        <fullName evidence="2">Conjugal transfer pilus assembly protein TraH</fullName>
    </submittedName>
</protein>
<dbReference type="InterPro" id="IPR010927">
    <property type="entry name" value="T4SS_TraH"/>
</dbReference>
<dbReference type="Pfam" id="PF06122">
    <property type="entry name" value="TraH"/>
    <property type="match status" value="1"/>
</dbReference>
<reference evidence="2 3" key="1">
    <citation type="submission" date="2018-06" db="EMBL/GenBank/DDBJ databases">
        <authorList>
            <consortium name="Pathogen Informatics"/>
            <person name="Doyle S."/>
        </authorList>
    </citation>
    <scope>NUCLEOTIDE SEQUENCE [LARGE SCALE GENOMIC DNA]</scope>
    <source>
        <strain evidence="2 3">NCTC9077</strain>
    </source>
</reference>
<dbReference type="AlphaFoldDB" id="A0A376ZV35"/>
<gene>
    <name evidence="2" type="primary">traH_1</name>
    <name evidence="2" type="ORF">NCTC9077_06450</name>
</gene>